<evidence type="ECO:0000313" key="2">
    <source>
        <dbReference type="EMBL" id="RDX74880.1"/>
    </source>
</evidence>
<accession>A0A371F9B0</accession>
<feature type="domain" description="Integrase catalytic" evidence="1">
    <location>
        <begin position="38"/>
        <end position="140"/>
    </location>
</feature>
<proteinExistence type="predicted"/>
<dbReference type="InterPro" id="IPR052160">
    <property type="entry name" value="Gypsy_RT_Integrase-like"/>
</dbReference>
<organism evidence="2 3">
    <name type="scientific">Mucuna pruriens</name>
    <name type="common">Velvet bean</name>
    <name type="synonym">Dolichos pruriens</name>
    <dbReference type="NCBI Taxonomy" id="157652"/>
    <lineage>
        <taxon>Eukaryota</taxon>
        <taxon>Viridiplantae</taxon>
        <taxon>Streptophyta</taxon>
        <taxon>Embryophyta</taxon>
        <taxon>Tracheophyta</taxon>
        <taxon>Spermatophyta</taxon>
        <taxon>Magnoliopsida</taxon>
        <taxon>eudicotyledons</taxon>
        <taxon>Gunneridae</taxon>
        <taxon>Pentapetalae</taxon>
        <taxon>rosids</taxon>
        <taxon>fabids</taxon>
        <taxon>Fabales</taxon>
        <taxon>Fabaceae</taxon>
        <taxon>Papilionoideae</taxon>
        <taxon>50 kb inversion clade</taxon>
        <taxon>NPAAA clade</taxon>
        <taxon>indigoferoid/millettioid clade</taxon>
        <taxon>Phaseoleae</taxon>
        <taxon>Mucuna</taxon>
    </lineage>
</organism>
<dbReference type="InterPro" id="IPR012337">
    <property type="entry name" value="RNaseH-like_sf"/>
</dbReference>
<reference evidence="2" key="1">
    <citation type="submission" date="2018-05" db="EMBL/GenBank/DDBJ databases">
        <title>Draft genome of Mucuna pruriens seed.</title>
        <authorList>
            <person name="Nnadi N.E."/>
            <person name="Vos R."/>
            <person name="Hasami M.H."/>
            <person name="Devisetty U.K."/>
            <person name="Aguiy J.C."/>
        </authorList>
    </citation>
    <scope>NUCLEOTIDE SEQUENCE [LARGE SCALE GENOMIC DNA]</scope>
    <source>
        <strain evidence="2">JCA_2017</strain>
    </source>
</reference>
<dbReference type="PANTHER" id="PTHR47266">
    <property type="entry name" value="ENDONUCLEASE-RELATED"/>
    <property type="match status" value="1"/>
</dbReference>
<dbReference type="GO" id="GO:0015074">
    <property type="term" value="P:DNA integration"/>
    <property type="evidence" value="ECO:0007669"/>
    <property type="project" value="InterPro"/>
</dbReference>
<feature type="non-terminal residue" evidence="2">
    <location>
        <position position="1"/>
    </location>
</feature>
<dbReference type="GO" id="GO:0003676">
    <property type="term" value="F:nucleic acid binding"/>
    <property type="evidence" value="ECO:0007669"/>
    <property type="project" value="InterPro"/>
</dbReference>
<comment type="caution">
    <text evidence="2">The sequence shown here is derived from an EMBL/GenBank/DDBJ whole genome shotgun (WGS) entry which is preliminary data.</text>
</comment>
<dbReference type="Gene3D" id="3.30.420.10">
    <property type="entry name" value="Ribonuclease H-like superfamily/Ribonuclease H"/>
    <property type="match status" value="1"/>
</dbReference>
<dbReference type="InterPro" id="IPR036397">
    <property type="entry name" value="RNaseH_sf"/>
</dbReference>
<protein>
    <submittedName>
        <fullName evidence="2">Pro-Pol polyprotein</fullName>
    </submittedName>
</protein>
<name>A0A371F9B0_MUCPR</name>
<dbReference type="PROSITE" id="PS50994">
    <property type="entry name" value="INTEGRASE"/>
    <property type="match status" value="1"/>
</dbReference>
<evidence type="ECO:0000313" key="3">
    <source>
        <dbReference type="Proteomes" id="UP000257109"/>
    </source>
</evidence>
<dbReference type="OrthoDB" id="1903608at2759"/>
<keyword evidence="3" id="KW-1185">Reference proteome</keyword>
<dbReference type="Proteomes" id="UP000257109">
    <property type="component" value="Unassembled WGS sequence"/>
</dbReference>
<dbReference type="SUPFAM" id="SSF53098">
    <property type="entry name" value="Ribonuclease H-like"/>
    <property type="match status" value="1"/>
</dbReference>
<dbReference type="EMBL" id="QJKJ01010026">
    <property type="protein sequence ID" value="RDX74880.1"/>
    <property type="molecule type" value="Genomic_DNA"/>
</dbReference>
<gene>
    <name evidence="2" type="primary">pol</name>
    <name evidence="2" type="ORF">CR513_45314</name>
</gene>
<evidence type="ECO:0000259" key="1">
    <source>
        <dbReference type="PROSITE" id="PS50994"/>
    </source>
</evidence>
<dbReference type="AlphaFoldDB" id="A0A371F9B0"/>
<dbReference type="InterPro" id="IPR001584">
    <property type="entry name" value="Integrase_cat-core"/>
</dbReference>
<sequence length="149" mass="17272">MYGVSISWGHSLSPMETLTFCWLLIMFQDGWRLGPPKLMMLKFGVLKALISDQGTYFYNRAMVTLLEKYRVVHRIATAYHPQTNNQAEVLNMEIKKLLQNIVNPSQNHWSQLLEDALWAHRTAYQTSLGMSPYQIVFGKACHFPVEIEH</sequence>